<evidence type="ECO:0000256" key="2">
    <source>
        <dbReference type="ARBA" id="ARBA00022692"/>
    </source>
</evidence>
<dbReference type="GO" id="GO:0000329">
    <property type="term" value="C:fungal-type vacuole membrane"/>
    <property type="evidence" value="ECO:0007669"/>
    <property type="project" value="TreeGrafter"/>
</dbReference>
<organism evidence="7 8">
    <name type="scientific">Podila minutissima</name>
    <dbReference type="NCBI Taxonomy" id="64525"/>
    <lineage>
        <taxon>Eukaryota</taxon>
        <taxon>Fungi</taxon>
        <taxon>Fungi incertae sedis</taxon>
        <taxon>Mucoromycota</taxon>
        <taxon>Mortierellomycotina</taxon>
        <taxon>Mortierellomycetes</taxon>
        <taxon>Mortierellales</taxon>
        <taxon>Mortierellaceae</taxon>
        <taxon>Podila</taxon>
    </lineage>
</organism>
<feature type="transmembrane region" description="Helical" evidence="5">
    <location>
        <begin position="42"/>
        <end position="62"/>
    </location>
</feature>
<feature type="transmembrane region" description="Helical" evidence="5">
    <location>
        <begin position="234"/>
        <end position="254"/>
    </location>
</feature>
<feature type="transmembrane region" description="Helical" evidence="5">
    <location>
        <begin position="266"/>
        <end position="285"/>
    </location>
</feature>
<feature type="transmembrane region" description="Helical" evidence="5">
    <location>
        <begin position="142"/>
        <end position="159"/>
    </location>
</feature>
<dbReference type="Pfam" id="PF00892">
    <property type="entry name" value="EamA"/>
    <property type="match status" value="1"/>
</dbReference>
<accession>A0A9P5SCN0</accession>
<evidence type="ECO:0000313" key="8">
    <source>
        <dbReference type="Proteomes" id="UP000696485"/>
    </source>
</evidence>
<keyword evidence="3 5" id="KW-1133">Transmembrane helix</keyword>
<sequence>MAPTMGTRYTIGILALLSVVCIWVSSSFLMNNIFGSQKYSKPFFVTYVNTASFSLYLVAPLLRQMLSSIGWSKEKPTIRQSPRSRSYGSTDQGGNLDSSQLAPFLSSTNAVSPIMGSLQDELLEQGHSEEDLLDQPLNNRETAELSFAFCILWFAANWATNASLAYTTVASSTILASLSGFFTLTIGAFLKTETFSTVKLISVCLSLIGVALVSESDRGGHPSAEEPSAPPAPLWGDFLALLSAMFYGCYTVMLKVRIQNESRVNMSLFFGFVGLFNIVLLWPVFGVLHWTGIEPFELPSDTRVIWMIGVNAIVGTLVSDYLWLLSMLMTSPLVVTLGLSLTIPLALLGDIIGYGRVLGLGYWIGAGLVLAGFFGVNSVALTEQGPEEEDREEAVAIQQAASCATAAVAASALIAEERDPLVQPFSRSRRASRASRASSVR</sequence>
<feature type="transmembrane region" description="Helical" evidence="5">
    <location>
        <begin position="305"/>
        <end position="325"/>
    </location>
</feature>
<feature type="transmembrane region" description="Helical" evidence="5">
    <location>
        <begin position="165"/>
        <end position="190"/>
    </location>
</feature>
<feature type="domain" description="EamA" evidence="6">
    <location>
        <begin position="234"/>
        <end position="377"/>
    </location>
</feature>
<comment type="subcellular location">
    <subcellularLocation>
        <location evidence="1">Membrane</location>
        <topology evidence="1">Multi-pass membrane protein</topology>
    </subcellularLocation>
</comment>
<dbReference type="InterPro" id="IPR000620">
    <property type="entry name" value="EamA_dom"/>
</dbReference>
<evidence type="ECO:0000256" key="3">
    <source>
        <dbReference type="ARBA" id="ARBA00022989"/>
    </source>
</evidence>
<protein>
    <recommendedName>
        <fullName evidence="6">EamA domain-containing protein</fullName>
    </recommendedName>
</protein>
<evidence type="ECO:0000256" key="5">
    <source>
        <dbReference type="SAM" id="Phobius"/>
    </source>
</evidence>
<reference evidence="7" key="1">
    <citation type="journal article" date="2020" name="Fungal Divers.">
        <title>Resolving the Mortierellaceae phylogeny through synthesis of multi-gene phylogenetics and phylogenomics.</title>
        <authorList>
            <person name="Vandepol N."/>
            <person name="Liber J."/>
            <person name="Desiro A."/>
            <person name="Na H."/>
            <person name="Kennedy M."/>
            <person name="Barry K."/>
            <person name="Grigoriev I.V."/>
            <person name="Miller A.N."/>
            <person name="O'Donnell K."/>
            <person name="Stajich J.E."/>
            <person name="Bonito G."/>
        </authorList>
    </citation>
    <scope>NUCLEOTIDE SEQUENCE</scope>
    <source>
        <strain evidence="7">NVP1</strain>
    </source>
</reference>
<proteinExistence type="predicted"/>
<keyword evidence="8" id="KW-1185">Reference proteome</keyword>
<dbReference type="Proteomes" id="UP000696485">
    <property type="component" value="Unassembled WGS sequence"/>
</dbReference>
<feature type="transmembrane region" description="Helical" evidence="5">
    <location>
        <begin position="197"/>
        <end position="214"/>
    </location>
</feature>
<feature type="transmembrane region" description="Helical" evidence="5">
    <location>
        <begin position="332"/>
        <end position="354"/>
    </location>
</feature>
<dbReference type="InterPro" id="IPR037185">
    <property type="entry name" value="EmrE-like"/>
</dbReference>
<dbReference type="EMBL" id="JAAAUY010000956">
    <property type="protein sequence ID" value="KAF9325226.1"/>
    <property type="molecule type" value="Genomic_DNA"/>
</dbReference>
<dbReference type="PANTHER" id="PTHR23051:SF0">
    <property type="entry name" value="SOLUTE CARRIER FAMILY 35 MEMBER F5"/>
    <property type="match status" value="1"/>
</dbReference>
<comment type="caution">
    <text evidence="7">The sequence shown here is derived from an EMBL/GenBank/DDBJ whole genome shotgun (WGS) entry which is preliminary data.</text>
</comment>
<dbReference type="AlphaFoldDB" id="A0A9P5SCN0"/>
<evidence type="ECO:0000313" key="7">
    <source>
        <dbReference type="EMBL" id="KAF9325226.1"/>
    </source>
</evidence>
<dbReference type="SUPFAM" id="SSF103481">
    <property type="entry name" value="Multidrug resistance efflux transporter EmrE"/>
    <property type="match status" value="2"/>
</dbReference>
<name>A0A9P5SCN0_9FUNG</name>
<keyword evidence="4 5" id="KW-0472">Membrane</keyword>
<gene>
    <name evidence="7" type="ORF">BG006_011274</name>
</gene>
<keyword evidence="2 5" id="KW-0812">Transmembrane</keyword>
<feature type="transmembrane region" description="Helical" evidence="5">
    <location>
        <begin position="12"/>
        <end position="30"/>
    </location>
</feature>
<evidence type="ECO:0000256" key="1">
    <source>
        <dbReference type="ARBA" id="ARBA00004141"/>
    </source>
</evidence>
<evidence type="ECO:0000256" key="4">
    <source>
        <dbReference type="ARBA" id="ARBA00023136"/>
    </source>
</evidence>
<dbReference type="PANTHER" id="PTHR23051">
    <property type="entry name" value="SOLUTE CARRIER FAMILY 35, MEMBER F5"/>
    <property type="match status" value="1"/>
</dbReference>
<evidence type="ECO:0000259" key="6">
    <source>
        <dbReference type="Pfam" id="PF00892"/>
    </source>
</evidence>
<feature type="transmembrane region" description="Helical" evidence="5">
    <location>
        <begin position="360"/>
        <end position="381"/>
    </location>
</feature>